<sequence length="239" mass="26136">MEILYIAIFTFIAATIGTITGFGTSTLMIPVLVMFFPPVEAIFLVAIIHWFGDVWKITLFRKGYNFRLVVLFGLIGLVTSYLGAFISLGANEQIFLRLLGIFLAGYALFLLTRSNFKVPPGNSTAFIGGALSGFFAGMFGIGGAIRSMFLSAFDLSKAVYIATAGAIGIMVDSTRIITYAISGTTLPEELWYGLLLFIPVSFMGAQTAKKIVDRIPQDKFRRVVSAFLLILGIKLLIWP</sequence>
<feature type="transmembrane region" description="Helical" evidence="8">
    <location>
        <begin position="6"/>
        <end position="24"/>
    </location>
</feature>
<dbReference type="STRING" id="1618443.UV73_C0011G0002"/>
<evidence type="ECO:0000256" key="8">
    <source>
        <dbReference type="RuleBase" id="RU363041"/>
    </source>
</evidence>
<feature type="transmembrane region" description="Helical" evidence="8">
    <location>
        <begin position="158"/>
        <end position="178"/>
    </location>
</feature>
<feature type="transmembrane region" description="Helical" evidence="8">
    <location>
        <begin position="94"/>
        <end position="112"/>
    </location>
</feature>
<reference evidence="9 10" key="1">
    <citation type="journal article" date="2015" name="Nature">
        <title>rRNA introns, odd ribosomes, and small enigmatic genomes across a large radiation of phyla.</title>
        <authorList>
            <person name="Brown C.T."/>
            <person name="Hug L.A."/>
            <person name="Thomas B.C."/>
            <person name="Sharon I."/>
            <person name="Castelle C.J."/>
            <person name="Singh A."/>
            <person name="Wilkins M.J."/>
            <person name="Williams K.H."/>
            <person name="Banfield J.F."/>
        </authorList>
    </citation>
    <scope>NUCLEOTIDE SEQUENCE [LARGE SCALE GENOMIC DNA]</scope>
</reference>
<feature type="transmembrane region" description="Helical" evidence="8">
    <location>
        <begin position="64"/>
        <end position="82"/>
    </location>
</feature>
<evidence type="ECO:0000256" key="6">
    <source>
        <dbReference type="ARBA" id="ARBA00022989"/>
    </source>
</evidence>
<dbReference type="AlphaFoldDB" id="A0A0G1DEK5"/>
<evidence type="ECO:0000256" key="3">
    <source>
        <dbReference type="ARBA" id="ARBA00022448"/>
    </source>
</evidence>
<evidence type="ECO:0000256" key="1">
    <source>
        <dbReference type="ARBA" id="ARBA00004651"/>
    </source>
</evidence>
<evidence type="ECO:0000256" key="2">
    <source>
        <dbReference type="ARBA" id="ARBA00009142"/>
    </source>
</evidence>
<keyword evidence="6 8" id="KW-1133">Transmembrane helix</keyword>
<proteinExistence type="inferred from homology"/>
<dbReference type="GO" id="GO:0005886">
    <property type="term" value="C:plasma membrane"/>
    <property type="evidence" value="ECO:0007669"/>
    <property type="project" value="UniProtKB-SubCell"/>
</dbReference>
<dbReference type="PANTHER" id="PTHR30269">
    <property type="entry name" value="TRANSMEMBRANE PROTEIN YFCA"/>
    <property type="match status" value="1"/>
</dbReference>
<keyword evidence="5 8" id="KW-0812">Transmembrane</keyword>
<evidence type="ECO:0000313" key="9">
    <source>
        <dbReference type="EMBL" id="KKS96330.1"/>
    </source>
</evidence>
<evidence type="ECO:0000256" key="7">
    <source>
        <dbReference type="ARBA" id="ARBA00023136"/>
    </source>
</evidence>
<keyword evidence="4 8" id="KW-1003">Cell membrane</keyword>
<gene>
    <name evidence="9" type="ORF">UV73_C0011G0002</name>
</gene>
<protein>
    <recommendedName>
        <fullName evidence="8">Probable membrane transporter protein</fullName>
    </recommendedName>
</protein>
<name>A0A0G1DEK5_9BACT</name>
<comment type="caution">
    <text evidence="9">The sequence shown here is derived from an EMBL/GenBank/DDBJ whole genome shotgun (WGS) entry which is preliminary data.</text>
</comment>
<feature type="transmembrane region" description="Helical" evidence="8">
    <location>
        <begin position="190"/>
        <end position="208"/>
    </location>
</feature>
<feature type="transmembrane region" description="Helical" evidence="8">
    <location>
        <begin position="31"/>
        <end position="52"/>
    </location>
</feature>
<keyword evidence="7 8" id="KW-0472">Membrane</keyword>
<organism evidence="9 10">
    <name type="scientific">Candidatus Gottesmanbacteria bacterium GW2011_GWA2_43_14</name>
    <dbReference type="NCBI Taxonomy" id="1618443"/>
    <lineage>
        <taxon>Bacteria</taxon>
        <taxon>Candidatus Gottesmaniibacteriota</taxon>
    </lineage>
</organism>
<feature type="transmembrane region" description="Helical" evidence="8">
    <location>
        <begin position="220"/>
        <end position="238"/>
    </location>
</feature>
<evidence type="ECO:0000256" key="5">
    <source>
        <dbReference type="ARBA" id="ARBA00022692"/>
    </source>
</evidence>
<dbReference type="PATRIC" id="fig|1618443.3.peg.1278"/>
<evidence type="ECO:0000313" key="10">
    <source>
        <dbReference type="Proteomes" id="UP000034894"/>
    </source>
</evidence>
<comment type="similarity">
    <text evidence="2 8">Belongs to the 4-toluene sulfonate uptake permease (TSUP) (TC 2.A.102) family.</text>
</comment>
<dbReference type="Proteomes" id="UP000034894">
    <property type="component" value="Unassembled WGS sequence"/>
</dbReference>
<comment type="subcellular location">
    <subcellularLocation>
        <location evidence="1 8">Cell membrane</location>
        <topology evidence="1 8">Multi-pass membrane protein</topology>
    </subcellularLocation>
</comment>
<dbReference type="Pfam" id="PF01925">
    <property type="entry name" value="TauE"/>
    <property type="match status" value="1"/>
</dbReference>
<feature type="transmembrane region" description="Helical" evidence="8">
    <location>
        <begin position="124"/>
        <end position="146"/>
    </location>
</feature>
<dbReference type="EMBL" id="LCFP01000011">
    <property type="protein sequence ID" value="KKS96330.1"/>
    <property type="molecule type" value="Genomic_DNA"/>
</dbReference>
<dbReference type="PANTHER" id="PTHR30269:SF37">
    <property type="entry name" value="MEMBRANE TRANSPORTER PROTEIN"/>
    <property type="match status" value="1"/>
</dbReference>
<accession>A0A0G1DEK5</accession>
<dbReference type="InterPro" id="IPR002781">
    <property type="entry name" value="TM_pro_TauE-like"/>
</dbReference>
<keyword evidence="3" id="KW-0813">Transport</keyword>
<evidence type="ECO:0000256" key="4">
    <source>
        <dbReference type="ARBA" id="ARBA00022475"/>
    </source>
</evidence>
<dbReference type="InterPro" id="IPR052017">
    <property type="entry name" value="TSUP"/>
</dbReference>